<evidence type="ECO:0000256" key="10">
    <source>
        <dbReference type="ARBA" id="ARBA00023080"/>
    </source>
</evidence>
<dbReference type="InterPro" id="IPR001564">
    <property type="entry name" value="Nucleoside_diP_kinase"/>
</dbReference>
<dbReference type="Proteomes" id="UP000031523">
    <property type="component" value="Chromosome"/>
</dbReference>
<evidence type="ECO:0000256" key="3">
    <source>
        <dbReference type="ARBA" id="ARBA00012966"/>
    </source>
</evidence>
<dbReference type="FunFam" id="3.30.70.141:FF:000017">
    <property type="entry name" value="Nucleoside diphosphate kinase"/>
    <property type="match status" value="1"/>
</dbReference>
<keyword evidence="6" id="KW-0547">Nucleotide-binding</keyword>
<gene>
    <name evidence="15" type="ORF">SLNWT_7133</name>
</gene>
<evidence type="ECO:0000313" key="15">
    <source>
        <dbReference type="EMBL" id="AJE87509.1"/>
    </source>
</evidence>
<evidence type="ECO:0000256" key="4">
    <source>
        <dbReference type="ARBA" id="ARBA00022679"/>
    </source>
</evidence>
<feature type="region of interest" description="Disordered" evidence="13">
    <location>
        <begin position="1"/>
        <end position="21"/>
    </location>
</feature>
<dbReference type="EMBL" id="CP010519">
    <property type="protein sequence ID" value="AJE87509.1"/>
    <property type="molecule type" value="Genomic_DNA"/>
</dbReference>
<dbReference type="KEGG" id="sals:SLNWT_7133"/>
<dbReference type="PANTHER" id="PTHR11349">
    <property type="entry name" value="NUCLEOSIDE DIPHOSPHATE KINASE"/>
    <property type="match status" value="1"/>
</dbReference>
<dbReference type="GO" id="GO:0046872">
    <property type="term" value="F:metal ion binding"/>
    <property type="evidence" value="ECO:0007669"/>
    <property type="project" value="UniProtKB-KW"/>
</dbReference>
<evidence type="ECO:0000256" key="7">
    <source>
        <dbReference type="ARBA" id="ARBA00022777"/>
    </source>
</evidence>
<comment type="similarity">
    <text evidence="2 11 12">Belongs to the NDK family.</text>
</comment>
<keyword evidence="5" id="KW-0479">Metal-binding</keyword>
<reference evidence="15 16" key="1">
    <citation type="submission" date="2015-01" db="EMBL/GenBank/DDBJ databases">
        <title>Enhanced salinomycin production by adjusting the supply of polyketide extender units in Streptomyce albus DSM 41398.</title>
        <authorList>
            <person name="Lu C."/>
        </authorList>
    </citation>
    <scope>NUCLEOTIDE SEQUENCE [LARGE SCALE GENOMIC DNA]</scope>
    <source>
        <strain evidence="16">ATCC 21838 / DSM 41398 / FERM P-419 / JCM 4703 / NBRC 107858</strain>
    </source>
</reference>
<evidence type="ECO:0000313" key="16">
    <source>
        <dbReference type="Proteomes" id="UP000031523"/>
    </source>
</evidence>
<dbReference type="GO" id="GO:0006241">
    <property type="term" value="P:CTP biosynthetic process"/>
    <property type="evidence" value="ECO:0007669"/>
    <property type="project" value="InterPro"/>
</dbReference>
<evidence type="ECO:0000259" key="14">
    <source>
        <dbReference type="SMART" id="SM00562"/>
    </source>
</evidence>
<protein>
    <recommendedName>
        <fullName evidence="3">nucleoside-diphosphate kinase</fullName>
        <ecNumber evidence="3">2.7.4.6</ecNumber>
    </recommendedName>
</protein>
<dbReference type="InterPro" id="IPR036850">
    <property type="entry name" value="NDK-like_dom_sf"/>
</dbReference>
<comment type="caution">
    <text evidence="11">Lacks conserved residue(s) required for the propagation of feature annotation.</text>
</comment>
<evidence type="ECO:0000256" key="8">
    <source>
        <dbReference type="ARBA" id="ARBA00022840"/>
    </source>
</evidence>
<dbReference type="SUPFAM" id="SSF54919">
    <property type="entry name" value="Nucleoside diphosphate kinase, NDK"/>
    <property type="match status" value="1"/>
</dbReference>
<keyword evidence="9" id="KW-0460">Magnesium</keyword>
<evidence type="ECO:0000256" key="5">
    <source>
        <dbReference type="ARBA" id="ARBA00022723"/>
    </source>
</evidence>
<evidence type="ECO:0000256" key="11">
    <source>
        <dbReference type="PROSITE-ProRule" id="PRU00706"/>
    </source>
</evidence>
<organism evidence="15 16">
    <name type="scientific">Streptomyces albus (strain ATCC 21838 / DSM 41398 / FERM P-419 / JCM 4703 / NBRC 107858)</name>
    <dbReference type="NCBI Taxonomy" id="1081613"/>
    <lineage>
        <taxon>Bacteria</taxon>
        <taxon>Bacillati</taxon>
        <taxon>Actinomycetota</taxon>
        <taxon>Actinomycetes</taxon>
        <taxon>Kitasatosporales</taxon>
        <taxon>Streptomycetaceae</taxon>
        <taxon>Streptomyces</taxon>
    </lineage>
</organism>
<accession>A0A0B5F0A5</accession>
<dbReference type="GO" id="GO:0006183">
    <property type="term" value="P:GTP biosynthetic process"/>
    <property type="evidence" value="ECO:0007669"/>
    <property type="project" value="InterPro"/>
</dbReference>
<dbReference type="PROSITE" id="PS51374">
    <property type="entry name" value="NDPK_LIKE"/>
    <property type="match status" value="1"/>
</dbReference>
<keyword evidence="10" id="KW-0546">Nucleotide metabolism</keyword>
<proteinExistence type="inferred from homology"/>
<keyword evidence="4" id="KW-0808">Transferase</keyword>
<dbReference type="Pfam" id="PF00334">
    <property type="entry name" value="NDK"/>
    <property type="match status" value="1"/>
</dbReference>
<dbReference type="AlphaFoldDB" id="A0A0B5F0A5"/>
<keyword evidence="8" id="KW-0067">ATP-binding</keyword>
<keyword evidence="7 15" id="KW-0418">Kinase</keyword>
<keyword evidence="16" id="KW-1185">Reference proteome</keyword>
<dbReference type="PRINTS" id="PR01243">
    <property type="entry name" value="NUCDPKINASE"/>
</dbReference>
<dbReference type="SMART" id="SM00562">
    <property type="entry name" value="NDK"/>
    <property type="match status" value="1"/>
</dbReference>
<name>A0A0B5F0A5_STRA4</name>
<dbReference type="EC" id="2.7.4.6" evidence="3"/>
<dbReference type="GO" id="GO:0005524">
    <property type="term" value="F:ATP binding"/>
    <property type="evidence" value="ECO:0007669"/>
    <property type="project" value="UniProtKB-KW"/>
</dbReference>
<feature type="domain" description="Nucleoside diphosphate kinase-like" evidence="14">
    <location>
        <begin position="24"/>
        <end position="174"/>
    </location>
</feature>
<sequence>MLNDRHLTRVADERELMPQEQNHPERTLVLLKPDALVRGFAGKVLTRFEDAALKIVGVKMKQMDAEFTRRHYADLEERLGKEVYDFTAAFMQQGPVIALVLEGFDAIATVRKIVGSTYPNEAPAGTIRGDFSHYGKAASVASGKAVANLVHASGNKEEAKQEVELWFDKAELHEYKTLAEAFAC</sequence>
<comment type="cofactor">
    <cofactor evidence="1">
        <name>Mg(2+)</name>
        <dbReference type="ChEBI" id="CHEBI:18420"/>
    </cofactor>
</comment>
<evidence type="ECO:0000256" key="12">
    <source>
        <dbReference type="RuleBase" id="RU004011"/>
    </source>
</evidence>
<dbReference type="GO" id="GO:0004550">
    <property type="term" value="F:nucleoside diphosphate kinase activity"/>
    <property type="evidence" value="ECO:0007669"/>
    <property type="project" value="UniProtKB-EC"/>
</dbReference>
<dbReference type="Gene3D" id="3.30.70.141">
    <property type="entry name" value="Nucleoside diphosphate kinase-like domain"/>
    <property type="match status" value="1"/>
</dbReference>
<evidence type="ECO:0000256" key="13">
    <source>
        <dbReference type="SAM" id="MobiDB-lite"/>
    </source>
</evidence>
<dbReference type="GO" id="GO:0006228">
    <property type="term" value="P:UTP biosynthetic process"/>
    <property type="evidence" value="ECO:0007669"/>
    <property type="project" value="InterPro"/>
</dbReference>
<evidence type="ECO:0000256" key="9">
    <source>
        <dbReference type="ARBA" id="ARBA00022842"/>
    </source>
</evidence>
<evidence type="ECO:0000256" key="6">
    <source>
        <dbReference type="ARBA" id="ARBA00022741"/>
    </source>
</evidence>
<dbReference type="InterPro" id="IPR034907">
    <property type="entry name" value="NDK-like_dom"/>
</dbReference>
<evidence type="ECO:0000256" key="2">
    <source>
        <dbReference type="ARBA" id="ARBA00008142"/>
    </source>
</evidence>
<evidence type="ECO:0000256" key="1">
    <source>
        <dbReference type="ARBA" id="ARBA00001946"/>
    </source>
</evidence>